<dbReference type="Proteomes" id="UP000015530">
    <property type="component" value="Unassembled WGS sequence"/>
</dbReference>
<protein>
    <submittedName>
        <fullName evidence="1">Uncharacterized protein</fullName>
    </submittedName>
</protein>
<dbReference type="EMBL" id="AMYD01000318">
    <property type="protein sequence ID" value="EQB58277.1"/>
    <property type="molecule type" value="Genomic_DNA"/>
</dbReference>
<evidence type="ECO:0000313" key="2">
    <source>
        <dbReference type="Proteomes" id="UP000015530"/>
    </source>
</evidence>
<comment type="caution">
    <text evidence="1">The sequence shown here is derived from an EMBL/GenBank/DDBJ whole genome shotgun (WGS) entry which is preliminary data.</text>
</comment>
<evidence type="ECO:0000313" key="1">
    <source>
        <dbReference type="EMBL" id="EQB58277.1"/>
    </source>
</evidence>
<sequence length="62" mass="7158">MPILPPAMGNVRVSTAPSTEKIVVIFHLRVANEPFISRYYWLKNYNTWRSQHHARCIGTFAA</sequence>
<dbReference type="HOGENOM" id="CLU_2904071_0_0_1"/>
<organism evidence="1 2">
    <name type="scientific">Colletotrichum gloeosporioides (strain Cg-14)</name>
    <name type="common">Anthracnose fungus</name>
    <name type="synonym">Glomerella cingulata</name>
    <dbReference type="NCBI Taxonomy" id="1237896"/>
    <lineage>
        <taxon>Eukaryota</taxon>
        <taxon>Fungi</taxon>
        <taxon>Dikarya</taxon>
        <taxon>Ascomycota</taxon>
        <taxon>Pezizomycotina</taxon>
        <taxon>Sordariomycetes</taxon>
        <taxon>Hypocreomycetidae</taxon>
        <taxon>Glomerellales</taxon>
        <taxon>Glomerellaceae</taxon>
        <taxon>Colletotrichum</taxon>
        <taxon>Colletotrichum gloeosporioides species complex</taxon>
    </lineage>
</organism>
<dbReference type="AlphaFoldDB" id="T0KRT5"/>
<accession>T0KRT5</accession>
<name>T0KRT5_COLGC</name>
<gene>
    <name evidence="1" type="ORF">CGLO_01491</name>
</gene>
<proteinExistence type="predicted"/>
<reference evidence="2" key="1">
    <citation type="journal article" date="2013" name="Mol. Plant Microbe Interact.">
        <title>Global aspects of pacC regulation of pathogenicity genes in Colletotrichum gloeosporioides as revealed by transcriptome analysis.</title>
        <authorList>
            <person name="Alkan N."/>
            <person name="Meng X."/>
            <person name="Friedlander G."/>
            <person name="Reuveni E."/>
            <person name="Sukno S."/>
            <person name="Sherman A."/>
            <person name="Thon M."/>
            <person name="Fluhr R."/>
            <person name="Prusky D."/>
        </authorList>
    </citation>
    <scope>NUCLEOTIDE SEQUENCE [LARGE SCALE GENOMIC DNA]</scope>
    <source>
        <strain evidence="2">Cg-14</strain>
    </source>
</reference>